<evidence type="ECO:0000313" key="6">
    <source>
        <dbReference type="EMBL" id="WOC31402.1"/>
    </source>
</evidence>
<dbReference type="EMBL" id="CP135996">
    <property type="protein sequence ID" value="WOC31402.1"/>
    <property type="molecule type" value="Genomic_DNA"/>
</dbReference>
<keyword evidence="3" id="KW-0547">Nucleotide-binding</keyword>
<dbReference type="InterPro" id="IPR027417">
    <property type="entry name" value="P-loop_NTPase"/>
</dbReference>
<dbReference type="FunFam" id="3.40.50.300:FF:000016">
    <property type="entry name" value="Oligopeptide ABC transporter ATP-binding component"/>
    <property type="match status" value="1"/>
</dbReference>
<name>A0AA97D8G4_9FIRM</name>
<dbReference type="RefSeq" id="WP_275845222.1">
    <property type="nucleotide sequence ID" value="NZ_CP135996.1"/>
</dbReference>
<reference evidence="7" key="2">
    <citation type="submission" date="2024-06" db="EMBL/GenBank/DDBJ databases">
        <title>Caproicibacterium argilliputei sp. nov, a novel caproic acid producing anaerobic bacterium isolated from pit mud.</title>
        <authorList>
            <person name="Zeng C."/>
        </authorList>
    </citation>
    <scope>NUCLEOTIDE SEQUENCE [LARGE SCALE GENOMIC DNA]</scope>
    <source>
        <strain evidence="7">ZCY20-5</strain>
    </source>
</reference>
<gene>
    <name evidence="6" type="ORF">PXC00_09240</name>
</gene>
<dbReference type="SMART" id="SM00382">
    <property type="entry name" value="AAA"/>
    <property type="match status" value="1"/>
</dbReference>
<evidence type="ECO:0000256" key="1">
    <source>
        <dbReference type="ARBA" id="ARBA00005417"/>
    </source>
</evidence>
<dbReference type="CDD" id="cd03257">
    <property type="entry name" value="ABC_NikE_OppD_transporters"/>
    <property type="match status" value="1"/>
</dbReference>
<dbReference type="AlphaFoldDB" id="A0AA97D8G4"/>
<dbReference type="PANTHER" id="PTHR43776">
    <property type="entry name" value="TRANSPORT ATP-BINDING PROTEIN"/>
    <property type="match status" value="1"/>
</dbReference>
<evidence type="ECO:0000313" key="7">
    <source>
        <dbReference type="Proteomes" id="UP001300604"/>
    </source>
</evidence>
<evidence type="ECO:0000256" key="2">
    <source>
        <dbReference type="ARBA" id="ARBA00022448"/>
    </source>
</evidence>
<dbReference type="GO" id="GO:0055085">
    <property type="term" value="P:transmembrane transport"/>
    <property type="evidence" value="ECO:0007669"/>
    <property type="project" value="UniProtKB-ARBA"/>
</dbReference>
<keyword evidence="2" id="KW-0813">Transport</keyword>
<dbReference type="InterPro" id="IPR017871">
    <property type="entry name" value="ABC_transporter-like_CS"/>
</dbReference>
<dbReference type="PANTHER" id="PTHR43776:SF7">
    <property type="entry name" value="D,D-DIPEPTIDE TRANSPORT ATP-BINDING PROTEIN DDPF-RELATED"/>
    <property type="match status" value="1"/>
</dbReference>
<dbReference type="GO" id="GO:0005524">
    <property type="term" value="F:ATP binding"/>
    <property type="evidence" value="ECO:0007669"/>
    <property type="project" value="UniProtKB-KW"/>
</dbReference>
<evidence type="ECO:0000256" key="3">
    <source>
        <dbReference type="ARBA" id="ARBA00022741"/>
    </source>
</evidence>
<dbReference type="Pfam" id="PF08352">
    <property type="entry name" value="oligo_HPY"/>
    <property type="match status" value="1"/>
</dbReference>
<dbReference type="InterPro" id="IPR003593">
    <property type="entry name" value="AAA+_ATPase"/>
</dbReference>
<keyword evidence="4 6" id="KW-0067">ATP-binding</keyword>
<evidence type="ECO:0000256" key="4">
    <source>
        <dbReference type="ARBA" id="ARBA00022840"/>
    </source>
</evidence>
<accession>A0AA97D8G4</accession>
<feature type="domain" description="ABC transporter" evidence="5">
    <location>
        <begin position="8"/>
        <end position="258"/>
    </location>
</feature>
<dbReference type="PROSITE" id="PS00211">
    <property type="entry name" value="ABC_TRANSPORTER_1"/>
    <property type="match status" value="1"/>
</dbReference>
<reference evidence="7" key="3">
    <citation type="submission" date="2024-06" db="EMBL/GenBank/DDBJ databases">
        <authorList>
            <person name="Zeng C."/>
        </authorList>
    </citation>
    <scope>NUCLEOTIDE SEQUENCE [LARGE SCALE GENOMIC DNA]</scope>
    <source>
        <strain evidence="7">ZCY20-5</strain>
    </source>
</reference>
<reference evidence="6 7" key="1">
    <citation type="submission" date="2024-06" db="EMBL/GenBank/DDBJ databases">
        <title>Caproicibacterium argilliputei sp. nov, a novel caproic acid producing anaerobic bacterium isolated from pit mud.</title>
        <authorList>
            <person name="Xia S."/>
        </authorList>
    </citation>
    <scope>NUCLEOTIDE SEQUENCE [LARGE SCALE GENOMIC DNA]</scope>
    <source>
        <strain evidence="6 7">ZCY20-5</strain>
    </source>
</reference>
<dbReference type="InterPro" id="IPR003439">
    <property type="entry name" value="ABC_transporter-like_ATP-bd"/>
</dbReference>
<dbReference type="PROSITE" id="PS50893">
    <property type="entry name" value="ABC_TRANSPORTER_2"/>
    <property type="match status" value="1"/>
</dbReference>
<dbReference type="Pfam" id="PF00005">
    <property type="entry name" value="ABC_tran"/>
    <property type="match status" value="1"/>
</dbReference>
<organism evidence="6 7">
    <name type="scientific">Caproicibacterium argilliputei</name>
    <dbReference type="NCBI Taxonomy" id="3030016"/>
    <lineage>
        <taxon>Bacteria</taxon>
        <taxon>Bacillati</taxon>
        <taxon>Bacillota</taxon>
        <taxon>Clostridia</taxon>
        <taxon>Eubacteriales</taxon>
        <taxon>Oscillospiraceae</taxon>
        <taxon>Caproicibacterium</taxon>
    </lineage>
</organism>
<dbReference type="NCBIfam" id="TIGR01727">
    <property type="entry name" value="oligo_HPY"/>
    <property type="match status" value="1"/>
</dbReference>
<protein>
    <submittedName>
        <fullName evidence="6">ABC transporter ATP-binding protein</fullName>
    </submittedName>
</protein>
<dbReference type="InterPro" id="IPR050319">
    <property type="entry name" value="ABC_transp_ATP-bind"/>
</dbReference>
<dbReference type="GO" id="GO:0016887">
    <property type="term" value="F:ATP hydrolysis activity"/>
    <property type="evidence" value="ECO:0007669"/>
    <property type="project" value="InterPro"/>
</dbReference>
<comment type="similarity">
    <text evidence="1">Belongs to the ABC transporter superfamily.</text>
</comment>
<proteinExistence type="inferred from homology"/>
<dbReference type="Gene3D" id="3.40.50.300">
    <property type="entry name" value="P-loop containing nucleotide triphosphate hydrolases"/>
    <property type="match status" value="1"/>
</dbReference>
<dbReference type="SUPFAM" id="SSF52540">
    <property type="entry name" value="P-loop containing nucleoside triphosphate hydrolases"/>
    <property type="match status" value="1"/>
</dbReference>
<dbReference type="GO" id="GO:0015833">
    <property type="term" value="P:peptide transport"/>
    <property type="evidence" value="ECO:0007669"/>
    <property type="project" value="InterPro"/>
</dbReference>
<sequence length="340" mass="37253">MGEKSPLLKVVNLKKTYPIRGGIVTHTVGQVRAVNGISFSIDRGTTLGLVGESGCGKSTVGRQIVALEKPTAGEIWFDSREISRFTEKQMRPLRTDLQMVFQDSYSSLNPRKRVVDILAQPMRYHKLIARGETEKEVNRLLEMVGLPKSSKERFPYEFSGGQRQRICIAKALSLRPKLLVCDEPVSALDVSVQAQILNLLRDLQKELGLTCLFIGHGLGAVHYVSDRIAVMYLGRLMEVADADALFHHPAHPYTQALCAAVPNPDPDDRAPAVLLQGEAATDTANARRDTGCPFAGRCSYAKEACRQVKADLQPVTAGSTHLTACPFVRAESTEEVQANG</sequence>
<evidence type="ECO:0000259" key="5">
    <source>
        <dbReference type="PROSITE" id="PS50893"/>
    </source>
</evidence>
<dbReference type="Proteomes" id="UP001300604">
    <property type="component" value="Chromosome"/>
</dbReference>
<keyword evidence="7" id="KW-1185">Reference proteome</keyword>
<dbReference type="KEGG" id="carl:PXC00_09240"/>
<dbReference type="InterPro" id="IPR013563">
    <property type="entry name" value="Oligopep_ABC_C"/>
</dbReference>